<keyword evidence="3" id="KW-0378">Hydrolase</keyword>
<evidence type="ECO:0000256" key="1">
    <source>
        <dbReference type="ARBA" id="ARBA00005964"/>
    </source>
</evidence>
<dbReference type="InterPro" id="IPR050654">
    <property type="entry name" value="AChE-related_enzymes"/>
</dbReference>
<dbReference type="GO" id="GO:0003990">
    <property type="term" value="F:acetylcholinesterase activity"/>
    <property type="evidence" value="ECO:0007669"/>
    <property type="project" value="TreeGrafter"/>
</dbReference>
<dbReference type="Gene3D" id="3.40.50.1820">
    <property type="entry name" value="alpha/beta hydrolase"/>
    <property type="match status" value="1"/>
</dbReference>
<dbReference type="GO" id="GO:0005615">
    <property type="term" value="C:extracellular space"/>
    <property type="evidence" value="ECO:0007669"/>
    <property type="project" value="TreeGrafter"/>
</dbReference>
<comment type="similarity">
    <text evidence="1">Belongs to the type-B carboxylesterase/lipase family.</text>
</comment>
<dbReference type="GO" id="GO:0005886">
    <property type="term" value="C:plasma membrane"/>
    <property type="evidence" value="ECO:0007669"/>
    <property type="project" value="TreeGrafter"/>
</dbReference>
<proteinExistence type="inferred from homology"/>
<feature type="non-terminal residue" evidence="6">
    <location>
        <position position="127"/>
    </location>
</feature>
<gene>
    <name evidence="6" type="ORF">OSB1V03_LOCUS11614</name>
</gene>
<evidence type="ECO:0000256" key="2">
    <source>
        <dbReference type="ARBA" id="ARBA00022487"/>
    </source>
</evidence>
<keyword evidence="7" id="KW-1185">Reference proteome</keyword>
<dbReference type="InterPro" id="IPR029058">
    <property type="entry name" value="AB_hydrolase_fold"/>
</dbReference>
<dbReference type="AlphaFoldDB" id="A0A7R9KZT6"/>
<evidence type="ECO:0000313" key="6">
    <source>
        <dbReference type="EMBL" id="CAD7631205.1"/>
    </source>
</evidence>
<name>A0A7R9KZT6_9ACAR</name>
<sequence>MHNRLSKKVLMSIAEKYLNMAIPPGSGIVRGQTIRVLNKYVDQYLAIPYAEAPIGERRFAKPVPISTPKREIIDATKPGNSCQQPPVPQYGHFFSGLNMNEDCLVLNIWAPYRQQQTENEHDKTLKP</sequence>
<keyword evidence="2" id="KW-0719">Serine esterase</keyword>
<dbReference type="InterPro" id="IPR002018">
    <property type="entry name" value="CarbesteraseB"/>
</dbReference>
<evidence type="ECO:0000256" key="3">
    <source>
        <dbReference type="ARBA" id="ARBA00022801"/>
    </source>
</evidence>
<dbReference type="EMBL" id="OC863708">
    <property type="protein sequence ID" value="CAD7631205.1"/>
    <property type="molecule type" value="Genomic_DNA"/>
</dbReference>
<accession>A0A7R9KZT6</accession>
<organism evidence="6">
    <name type="scientific">Medioppia subpectinata</name>
    <dbReference type="NCBI Taxonomy" id="1979941"/>
    <lineage>
        <taxon>Eukaryota</taxon>
        <taxon>Metazoa</taxon>
        <taxon>Ecdysozoa</taxon>
        <taxon>Arthropoda</taxon>
        <taxon>Chelicerata</taxon>
        <taxon>Arachnida</taxon>
        <taxon>Acari</taxon>
        <taxon>Acariformes</taxon>
        <taxon>Sarcoptiformes</taxon>
        <taxon>Oribatida</taxon>
        <taxon>Brachypylina</taxon>
        <taxon>Oppioidea</taxon>
        <taxon>Oppiidae</taxon>
        <taxon>Medioppia</taxon>
    </lineage>
</organism>
<dbReference type="GO" id="GO:0006581">
    <property type="term" value="P:acetylcholine catabolic process"/>
    <property type="evidence" value="ECO:0007669"/>
    <property type="project" value="TreeGrafter"/>
</dbReference>
<dbReference type="PANTHER" id="PTHR43918:SF4">
    <property type="entry name" value="CARBOXYLIC ESTER HYDROLASE"/>
    <property type="match status" value="1"/>
</dbReference>
<dbReference type="OrthoDB" id="19653at2759"/>
<dbReference type="PANTHER" id="PTHR43918">
    <property type="entry name" value="ACETYLCHOLINESTERASE"/>
    <property type="match status" value="1"/>
</dbReference>
<dbReference type="Pfam" id="PF00135">
    <property type="entry name" value="COesterase"/>
    <property type="match status" value="1"/>
</dbReference>
<feature type="domain" description="Carboxylesterase type B" evidence="5">
    <location>
        <begin position="26"/>
        <end position="119"/>
    </location>
</feature>
<dbReference type="GO" id="GO:0019695">
    <property type="term" value="P:choline metabolic process"/>
    <property type="evidence" value="ECO:0007669"/>
    <property type="project" value="TreeGrafter"/>
</dbReference>
<keyword evidence="4" id="KW-0325">Glycoprotein</keyword>
<dbReference type="SUPFAM" id="SSF53474">
    <property type="entry name" value="alpha/beta-Hydrolases"/>
    <property type="match status" value="1"/>
</dbReference>
<evidence type="ECO:0000259" key="5">
    <source>
        <dbReference type="Pfam" id="PF00135"/>
    </source>
</evidence>
<protein>
    <recommendedName>
        <fullName evidence="5">Carboxylesterase type B domain-containing protein</fullName>
    </recommendedName>
</protein>
<evidence type="ECO:0000256" key="4">
    <source>
        <dbReference type="ARBA" id="ARBA00023180"/>
    </source>
</evidence>
<reference evidence="6" key="1">
    <citation type="submission" date="2020-11" db="EMBL/GenBank/DDBJ databases">
        <authorList>
            <person name="Tran Van P."/>
        </authorList>
    </citation>
    <scope>NUCLEOTIDE SEQUENCE</scope>
</reference>
<evidence type="ECO:0000313" key="7">
    <source>
        <dbReference type="Proteomes" id="UP000759131"/>
    </source>
</evidence>
<dbReference type="Proteomes" id="UP000759131">
    <property type="component" value="Unassembled WGS sequence"/>
</dbReference>
<dbReference type="EMBL" id="CAJPIZ010009133">
    <property type="protein sequence ID" value="CAG2111635.1"/>
    <property type="molecule type" value="Genomic_DNA"/>
</dbReference>